<dbReference type="EMBL" id="JACHGW010000006">
    <property type="protein sequence ID" value="MBB6053303.1"/>
    <property type="molecule type" value="Genomic_DNA"/>
</dbReference>
<dbReference type="RefSeq" id="WP_184203399.1">
    <property type="nucleotide sequence ID" value="NZ_JACHGW010000006.1"/>
</dbReference>
<dbReference type="Proteomes" id="UP000520814">
    <property type="component" value="Unassembled WGS sequence"/>
</dbReference>
<dbReference type="GO" id="GO:0006355">
    <property type="term" value="P:regulation of DNA-templated transcription"/>
    <property type="evidence" value="ECO:0007669"/>
    <property type="project" value="InterPro"/>
</dbReference>
<organism evidence="1 2">
    <name type="scientific">Armatimonas rosea</name>
    <dbReference type="NCBI Taxonomy" id="685828"/>
    <lineage>
        <taxon>Bacteria</taxon>
        <taxon>Bacillati</taxon>
        <taxon>Armatimonadota</taxon>
        <taxon>Armatimonadia</taxon>
        <taxon>Armatimonadales</taxon>
        <taxon>Armatimonadaceae</taxon>
        <taxon>Armatimonas</taxon>
    </lineage>
</organism>
<proteinExistence type="predicted"/>
<sequence>MGRKPTGVTPQTQARIPADLKALAQAEATRRGISLSELICEGLRHELERGPAEIAGQAAIEALRAEGYTVEK</sequence>
<gene>
    <name evidence="1" type="ORF">HNQ39_005137</name>
</gene>
<accession>A0A7W9SVT4</accession>
<dbReference type="InterPro" id="IPR010985">
    <property type="entry name" value="Ribbon_hlx_hlx"/>
</dbReference>
<name>A0A7W9SVT4_ARMRO</name>
<evidence type="ECO:0000313" key="2">
    <source>
        <dbReference type="Proteomes" id="UP000520814"/>
    </source>
</evidence>
<evidence type="ECO:0000313" key="1">
    <source>
        <dbReference type="EMBL" id="MBB6053303.1"/>
    </source>
</evidence>
<dbReference type="SUPFAM" id="SSF47598">
    <property type="entry name" value="Ribbon-helix-helix"/>
    <property type="match status" value="1"/>
</dbReference>
<dbReference type="AlphaFoldDB" id="A0A7W9SVT4"/>
<keyword evidence="2" id="KW-1185">Reference proteome</keyword>
<protein>
    <submittedName>
        <fullName evidence="1">Uncharacterized protein</fullName>
    </submittedName>
</protein>
<comment type="caution">
    <text evidence="1">The sequence shown here is derived from an EMBL/GenBank/DDBJ whole genome shotgun (WGS) entry which is preliminary data.</text>
</comment>
<reference evidence="1 2" key="1">
    <citation type="submission" date="2020-08" db="EMBL/GenBank/DDBJ databases">
        <title>Genomic Encyclopedia of Type Strains, Phase IV (KMG-IV): sequencing the most valuable type-strain genomes for metagenomic binning, comparative biology and taxonomic classification.</title>
        <authorList>
            <person name="Goeker M."/>
        </authorList>
    </citation>
    <scope>NUCLEOTIDE SEQUENCE [LARGE SCALE GENOMIC DNA]</scope>
    <source>
        <strain evidence="1 2">DSM 23562</strain>
    </source>
</reference>